<evidence type="ECO:0000313" key="2">
    <source>
        <dbReference type="EMBL" id="KAE8661158.1"/>
    </source>
</evidence>
<feature type="compositionally biased region" description="Polar residues" evidence="1">
    <location>
        <begin position="22"/>
        <end position="35"/>
    </location>
</feature>
<organism evidence="2 3">
    <name type="scientific">Hibiscus syriacus</name>
    <name type="common">Rose of Sharon</name>
    <dbReference type="NCBI Taxonomy" id="106335"/>
    <lineage>
        <taxon>Eukaryota</taxon>
        <taxon>Viridiplantae</taxon>
        <taxon>Streptophyta</taxon>
        <taxon>Embryophyta</taxon>
        <taxon>Tracheophyta</taxon>
        <taxon>Spermatophyta</taxon>
        <taxon>Magnoliopsida</taxon>
        <taxon>eudicotyledons</taxon>
        <taxon>Gunneridae</taxon>
        <taxon>Pentapetalae</taxon>
        <taxon>rosids</taxon>
        <taxon>malvids</taxon>
        <taxon>Malvales</taxon>
        <taxon>Malvaceae</taxon>
        <taxon>Malvoideae</taxon>
        <taxon>Hibiscus</taxon>
    </lineage>
</organism>
<comment type="caution">
    <text evidence="2">The sequence shown here is derived from an EMBL/GenBank/DDBJ whole genome shotgun (WGS) entry which is preliminary data.</text>
</comment>
<proteinExistence type="predicted"/>
<accession>A0A6A2WMM3</accession>
<evidence type="ECO:0000256" key="1">
    <source>
        <dbReference type="SAM" id="MobiDB-lite"/>
    </source>
</evidence>
<dbReference type="AlphaFoldDB" id="A0A6A2WMM3"/>
<keyword evidence="3" id="KW-1185">Reference proteome</keyword>
<dbReference type="Proteomes" id="UP000436088">
    <property type="component" value="Unassembled WGS sequence"/>
</dbReference>
<feature type="compositionally biased region" description="Basic and acidic residues" evidence="1">
    <location>
        <begin position="1"/>
        <end position="21"/>
    </location>
</feature>
<name>A0A6A2WMM3_HIBSY</name>
<feature type="region of interest" description="Disordered" evidence="1">
    <location>
        <begin position="1"/>
        <end position="35"/>
    </location>
</feature>
<gene>
    <name evidence="2" type="ORF">F3Y22_tig00116938pilonHSYRG00068</name>
</gene>
<protein>
    <submittedName>
        <fullName evidence="2">Uncharacterized protein</fullName>
    </submittedName>
</protein>
<reference evidence="2" key="1">
    <citation type="submission" date="2019-09" db="EMBL/GenBank/DDBJ databases">
        <title>Draft genome information of white flower Hibiscus syriacus.</title>
        <authorList>
            <person name="Kim Y.-M."/>
        </authorList>
    </citation>
    <scope>NUCLEOTIDE SEQUENCE [LARGE SCALE GENOMIC DNA]</scope>
    <source>
        <strain evidence="2">YM2019G1</strain>
    </source>
</reference>
<dbReference type="EMBL" id="VEPZ02001725">
    <property type="protein sequence ID" value="KAE8661158.1"/>
    <property type="molecule type" value="Genomic_DNA"/>
</dbReference>
<sequence>MSEIEESRRVTNHMDLDKAHEGSNQVNHNLPPTQFDVSVPVQPKMLVQDQGLFFQTLLNRQSQTSIANELKSLGVSDFMETQMEI</sequence>
<evidence type="ECO:0000313" key="3">
    <source>
        <dbReference type="Proteomes" id="UP000436088"/>
    </source>
</evidence>